<proteinExistence type="predicted"/>
<dbReference type="SUPFAM" id="SSF55073">
    <property type="entry name" value="Nucleotide cyclase"/>
    <property type="match status" value="1"/>
</dbReference>
<protein>
    <recommendedName>
        <fullName evidence="1">diguanylate cyclase</fullName>
        <ecNumber evidence="1">2.7.7.65</ecNumber>
    </recommendedName>
</protein>
<dbReference type="Gene3D" id="3.30.70.270">
    <property type="match status" value="1"/>
</dbReference>
<dbReference type="InterPro" id="IPR000160">
    <property type="entry name" value="GGDEF_dom"/>
</dbReference>
<dbReference type="GO" id="GO:0005886">
    <property type="term" value="C:plasma membrane"/>
    <property type="evidence" value="ECO:0007669"/>
    <property type="project" value="TreeGrafter"/>
</dbReference>
<comment type="caution">
    <text evidence="4">The sequence shown here is derived from an EMBL/GenBank/DDBJ whole genome shotgun (WGS) entry which is preliminary data.</text>
</comment>
<dbReference type="InterPro" id="IPR043128">
    <property type="entry name" value="Rev_trsase/Diguanyl_cyclase"/>
</dbReference>
<reference evidence="4 5" key="1">
    <citation type="submission" date="2019-06" db="EMBL/GenBank/DDBJ databases">
        <title>Metagenome assembled Genome of Spiribacter salinus SL48-SHIP from the microbial mat of Salt Lake 48 (Novosibirsk region, Russia).</title>
        <authorList>
            <person name="Shipova A."/>
            <person name="Rozanov A.S."/>
            <person name="Bryanskaya A.V."/>
            <person name="Peltek S.E."/>
        </authorList>
    </citation>
    <scope>NUCLEOTIDE SEQUENCE [LARGE SCALE GENOMIC DNA]</scope>
    <source>
        <strain evidence="4">SL48-SHIP-2</strain>
    </source>
</reference>
<feature type="domain" description="GGDEF" evidence="3">
    <location>
        <begin position="1"/>
        <end position="61"/>
    </location>
</feature>
<organism evidence="4 5">
    <name type="scientific">Spiribacter salinus</name>
    <dbReference type="NCBI Taxonomy" id="1335746"/>
    <lineage>
        <taxon>Bacteria</taxon>
        <taxon>Pseudomonadati</taxon>
        <taxon>Pseudomonadota</taxon>
        <taxon>Gammaproteobacteria</taxon>
        <taxon>Chromatiales</taxon>
        <taxon>Ectothiorhodospiraceae</taxon>
        <taxon>Spiribacter</taxon>
    </lineage>
</organism>
<dbReference type="PANTHER" id="PTHR45138:SF9">
    <property type="entry name" value="DIGUANYLATE CYCLASE DGCM-RELATED"/>
    <property type="match status" value="1"/>
</dbReference>
<dbReference type="Pfam" id="PF00990">
    <property type="entry name" value="GGDEF"/>
    <property type="match status" value="1"/>
</dbReference>
<dbReference type="InterPro" id="IPR050469">
    <property type="entry name" value="Diguanylate_Cyclase"/>
</dbReference>
<evidence type="ECO:0000313" key="5">
    <source>
        <dbReference type="Proteomes" id="UP000315400"/>
    </source>
</evidence>
<dbReference type="PANTHER" id="PTHR45138">
    <property type="entry name" value="REGULATORY COMPONENTS OF SENSORY TRANSDUCTION SYSTEM"/>
    <property type="match status" value="1"/>
</dbReference>
<dbReference type="GO" id="GO:0043709">
    <property type="term" value="P:cell adhesion involved in single-species biofilm formation"/>
    <property type="evidence" value="ECO:0007669"/>
    <property type="project" value="TreeGrafter"/>
</dbReference>
<dbReference type="PROSITE" id="PS50887">
    <property type="entry name" value="GGDEF"/>
    <property type="match status" value="1"/>
</dbReference>
<feature type="non-terminal residue" evidence="4">
    <location>
        <position position="1"/>
    </location>
</feature>
<dbReference type="AlphaFoldDB" id="A0A540VEM3"/>
<accession>A0A540VEM3</accession>
<dbReference type="EC" id="2.7.7.65" evidence="1"/>
<sequence>PVVTMSLGVATYDPNLDASVEVAATGGTSAPGQDPLQLVKRADTALYQAKRAGKNRVMADS</sequence>
<evidence type="ECO:0000259" key="3">
    <source>
        <dbReference type="PROSITE" id="PS50887"/>
    </source>
</evidence>
<evidence type="ECO:0000256" key="1">
    <source>
        <dbReference type="ARBA" id="ARBA00012528"/>
    </source>
</evidence>
<name>A0A540VEM3_9GAMM</name>
<dbReference type="InterPro" id="IPR029787">
    <property type="entry name" value="Nucleotide_cyclase"/>
</dbReference>
<evidence type="ECO:0000313" key="4">
    <source>
        <dbReference type="EMBL" id="TQE95214.1"/>
    </source>
</evidence>
<dbReference type="EMBL" id="VIFK01000390">
    <property type="protein sequence ID" value="TQE95214.1"/>
    <property type="molecule type" value="Genomic_DNA"/>
</dbReference>
<dbReference type="GO" id="GO:1902201">
    <property type="term" value="P:negative regulation of bacterial-type flagellum-dependent cell motility"/>
    <property type="evidence" value="ECO:0007669"/>
    <property type="project" value="TreeGrafter"/>
</dbReference>
<comment type="catalytic activity">
    <reaction evidence="2">
        <text>2 GTP = 3',3'-c-di-GMP + 2 diphosphate</text>
        <dbReference type="Rhea" id="RHEA:24898"/>
        <dbReference type="ChEBI" id="CHEBI:33019"/>
        <dbReference type="ChEBI" id="CHEBI:37565"/>
        <dbReference type="ChEBI" id="CHEBI:58805"/>
        <dbReference type="EC" id="2.7.7.65"/>
    </reaction>
</comment>
<dbReference type="Proteomes" id="UP000315400">
    <property type="component" value="Unassembled WGS sequence"/>
</dbReference>
<evidence type="ECO:0000256" key="2">
    <source>
        <dbReference type="ARBA" id="ARBA00034247"/>
    </source>
</evidence>
<dbReference type="GO" id="GO:0052621">
    <property type="term" value="F:diguanylate cyclase activity"/>
    <property type="evidence" value="ECO:0007669"/>
    <property type="project" value="UniProtKB-EC"/>
</dbReference>
<gene>
    <name evidence="4" type="ORF">FKY71_17275</name>
</gene>